<keyword evidence="7 9" id="KW-0129">CBS domain</keyword>
<keyword evidence="16" id="KW-1185">Reference proteome</keyword>
<dbReference type="EMBL" id="BSSQ01000015">
    <property type="protein sequence ID" value="GLX69474.1"/>
    <property type="molecule type" value="Genomic_DNA"/>
</dbReference>
<evidence type="ECO:0000256" key="4">
    <source>
        <dbReference type="ARBA" id="ARBA00022692"/>
    </source>
</evidence>
<feature type="domain" description="CBS" evidence="13">
    <location>
        <begin position="236"/>
        <end position="296"/>
    </location>
</feature>
<dbReference type="SUPFAM" id="SSF56176">
    <property type="entry name" value="FAD-binding/transporter-associated domain-like"/>
    <property type="match status" value="1"/>
</dbReference>
<feature type="domain" description="CBS" evidence="13">
    <location>
        <begin position="299"/>
        <end position="356"/>
    </location>
</feature>
<dbReference type="Proteomes" id="UP001157114">
    <property type="component" value="Unassembled WGS sequence"/>
</dbReference>
<feature type="domain" description="CNNM transmembrane" evidence="14">
    <location>
        <begin position="13"/>
        <end position="217"/>
    </location>
</feature>
<feature type="transmembrane region" description="Helical" evidence="12">
    <location>
        <begin position="112"/>
        <end position="138"/>
    </location>
</feature>
<evidence type="ECO:0000313" key="15">
    <source>
        <dbReference type="EMBL" id="GLX69474.1"/>
    </source>
</evidence>
<dbReference type="Pfam" id="PF01595">
    <property type="entry name" value="CNNM"/>
    <property type="match status" value="1"/>
</dbReference>
<evidence type="ECO:0000256" key="3">
    <source>
        <dbReference type="ARBA" id="ARBA00022475"/>
    </source>
</evidence>
<keyword evidence="8 10" id="KW-0472">Membrane</keyword>
<evidence type="ECO:0000259" key="13">
    <source>
        <dbReference type="PROSITE" id="PS51371"/>
    </source>
</evidence>
<dbReference type="SMART" id="SM01091">
    <property type="entry name" value="CorC_HlyC"/>
    <property type="match status" value="1"/>
</dbReference>
<keyword evidence="4 10" id="KW-0812">Transmembrane</keyword>
<feature type="region of interest" description="Disordered" evidence="11">
    <location>
        <begin position="442"/>
        <end position="469"/>
    </location>
</feature>
<gene>
    <name evidence="15" type="ORF">MU1_38190</name>
</gene>
<evidence type="ECO:0000256" key="10">
    <source>
        <dbReference type="PROSITE-ProRule" id="PRU01193"/>
    </source>
</evidence>
<dbReference type="SUPFAM" id="SSF54631">
    <property type="entry name" value="CBS-domain pair"/>
    <property type="match status" value="1"/>
</dbReference>
<accession>A0ABQ6GES9</accession>
<evidence type="ECO:0000259" key="14">
    <source>
        <dbReference type="PROSITE" id="PS51846"/>
    </source>
</evidence>
<comment type="subcellular location">
    <subcellularLocation>
        <location evidence="1">Cell membrane</location>
        <topology evidence="1">Multi-pass membrane protein</topology>
    </subcellularLocation>
</comment>
<proteinExistence type="inferred from homology"/>
<dbReference type="InterPro" id="IPR051676">
    <property type="entry name" value="UPF0053_domain"/>
</dbReference>
<evidence type="ECO:0000256" key="6">
    <source>
        <dbReference type="ARBA" id="ARBA00022989"/>
    </source>
</evidence>
<dbReference type="InterPro" id="IPR046342">
    <property type="entry name" value="CBS_dom_sf"/>
</dbReference>
<keyword evidence="3" id="KW-1003">Cell membrane</keyword>
<feature type="transmembrane region" description="Helical" evidence="12">
    <location>
        <begin position="18"/>
        <end position="42"/>
    </location>
</feature>
<dbReference type="InterPro" id="IPR002550">
    <property type="entry name" value="CNNM"/>
</dbReference>
<protein>
    <submittedName>
        <fullName evidence="15">Membrane protein</fullName>
    </submittedName>
</protein>
<dbReference type="PANTHER" id="PTHR43099:SF2">
    <property type="entry name" value="UPF0053 PROTEIN YRKA"/>
    <property type="match status" value="1"/>
</dbReference>
<dbReference type="CDD" id="cd04590">
    <property type="entry name" value="CBS_pair_CorC_HlyC_assoc"/>
    <property type="match status" value="1"/>
</dbReference>
<evidence type="ECO:0000256" key="5">
    <source>
        <dbReference type="ARBA" id="ARBA00022737"/>
    </source>
</evidence>
<dbReference type="InterPro" id="IPR005170">
    <property type="entry name" value="Transptr-assoc_dom"/>
</dbReference>
<dbReference type="InterPro" id="IPR036318">
    <property type="entry name" value="FAD-bd_PCMH-like_sf"/>
</dbReference>
<comment type="caution">
    <text evidence="15">The sequence shown here is derived from an EMBL/GenBank/DDBJ whole genome shotgun (WGS) entry which is preliminary data.</text>
</comment>
<dbReference type="InterPro" id="IPR016169">
    <property type="entry name" value="FAD-bd_PCMH_sub2"/>
</dbReference>
<dbReference type="InterPro" id="IPR044751">
    <property type="entry name" value="Ion_transp-like_CBS"/>
</dbReference>
<feature type="transmembrane region" description="Helical" evidence="12">
    <location>
        <begin position="72"/>
        <end position="92"/>
    </location>
</feature>
<organism evidence="15 16">
    <name type="scientific">Paenibacillus glycanilyticus</name>
    <dbReference type="NCBI Taxonomy" id="126569"/>
    <lineage>
        <taxon>Bacteria</taxon>
        <taxon>Bacillati</taxon>
        <taxon>Bacillota</taxon>
        <taxon>Bacilli</taxon>
        <taxon>Bacillales</taxon>
        <taxon>Paenibacillaceae</taxon>
        <taxon>Paenibacillus</taxon>
    </lineage>
</organism>
<keyword evidence="6 10" id="KW-1133">Transmembrane helix</keyword>
<dbReference type="Gene3D" id="3.10.580.10">
    <property type="entry name" value="CBS-domain"/>
    <property type="match status" value="1"/>
</dbReference>
<reference evidence="15 16" key="1">
    <citation type="submission" date="2023-03" db="EMBL/GenBank/DDBJ databases">
        <title>Draft genome sequence of the bacteria which degrade cell wall of Tricholomamatutake.</title>
        <authorList>
            <person name="Konishi Y."/>
            <person name="Fukuta Y."/>
            <person name="Shirasaka N."/>
        </authorList>
    </citation>
    <scope>NUCLEOTIDE SEQUENCE [LARGE SCALE GENOMIC DNA]</scope>
    <source>
        <strain evidence="16">mu1</strain>
    </source>
</reference>
<keyword evidence="5" id="KW-0677">Repeat</keyword>
<evidence type="ECO:0000256" key="8">
    <source>
        <dbReference type="ARBA" id="ARBA00023136"/>
    </source>
</evidence>
<dbReference type="InterPro" id="IPR000644">
    <property type="entry name" value="CBS_dom"/>
</dbReference>
<evidence type="ECO:0000256" key="11">
    <source>
        <dbReference type="SAM" id="MobiDB-lite"/>
    </source>
</evidence>
<evidence type="ECO:0000313" key="16">
    <source>
        <dbReference type="Proteomes" id="UP001157114"/>
    </source>
</evidence>
<dbReference type="Pfam" id="PF00571">
    <property type="entry name" value="CBS"/>
    <property type="match status" value="2"/>
</dbReference>
<evidence type="ECO:0000256" key="7">
    <source>
        <dbReference type="ARBA" id="ARBA00023122"/>
    </source>
</evidence>
<dbReference type="PROSITE" id="PS51371">
    <property type="entry name" value="CBS"/>
    <property type="match status" value="2"/>
</dbReference>
<evidence type="ECO:0000256" key="9">
    <source>
        <dbReference type="PROSITE-ProRule" id="PRU00703"/>
    </source>
</evidence>
<name>A0ABQ6GES9_9BACL</name>
<evidence type="ECO:0000256" key="2">
    <source>
        <dbReference type="ARBA" id="ARBA00006337"/>
    </source>
</evidence>
<dbReference type="PANTHER" id="PTHR43099">
    <property type="entry name" value="UPF0053 PROTEIN YRKA"/>
    <property type="match status" value="1"/>
</dbReference>
<comment type="similarity">
    <text evidence="2">Belongs to the UPF0053 family.</text>
</comment>
<dbReference type="Gene3D" id="3.30.465.10">
    <property type="match status" value="1"/>
</dbReference>
<evidence type="ECO:0000256" key="12">
    <source>
        <dbReference type="SAM" id="Phobius"/>
    </source>
</evidence>
<feature type="transmembrane region" description="Helical" evidence="12">
    <location>
        <begin position="150"/>
        <end position="172"/>
    </location>
</feature>
<dbReference type="Pfam" id="PF03471">
    <property type="entry name" value="CorC_HlyC"/>
    <property type="match status" value="1"/>
</dbReference>
<sequence>MQGARLQGTVLSDPLPHVFQLLVIVLLVFMNGLFVAAEFAMVKVRGTRIESLAAEGHLRAKLASHLTNNLDAYLSACQLGITLASLGLGWIGEPAIKDLIEPWFLALGWGNPVMIHSISFIIAFLFITILHIVLGELAPKTIAIRKAETVTLLTATPLIMFHKLMYPFIWVLNGLANQLLKRFGIEPASEQHLAHTEQEIRILMQESHKSGLINNTELTLVDNIFEFAETNAREIMIPRTEMVCLYVHLSLEENKAIALNEMHTRYPVCDHDKDNIIGFVHIKDLLKDTTHSLTDIRQITRAITTVPDSMQISNLLILMQKKKAQIAILIDEYGGTSGLVTLEDIMEEIVGEIQDEFDEERAEIEKRDDNSYSISGMMLIEEVNSYFGVDIDCDNYDTIGGWIYSQIEIPPTKEQRIEYGGEYAFIIEETDHLRISRIRVQKLHQQPGPNKAKDSSGPEKMISAEGQSF</sequence>
<dbReference type="PROSITE" id="PS51846">
    <property type="entry name" value="CNNM"/>
    <property type="match status" value="1"/>
</dbReference>
<evidence type="ECO:0000256" key="1">
    <source>
        <dbReference type="ARBA" id="ARBA00004651"/>
    </source>
</evidence>